<dbReference type="OrthoDB" id="1108424at2759"/>
<reference evidence="3 4" key="1">
    <citation type="submission" date="2020-02" db="EMBL/GenBank/DDBJ databases">
        <authorList>
            <person name="Ma Q."/>
            <person name="Huang Y."/>
            <person name="Song X."/>
            <person name="Pei D."/>
        </authorList>
    </citation>
    <scope>NUCLEOTIDE SEQUENCE [LARGE SCALE GENOMIC DNA]</scope>
    <source>
        <strain evidence="3">Sxm20200214</strain>
        <tissue evidence="3">Leaf</tissue>
    </source>
</reference>
<dbReference type="EMBL" id="JAAMPC010000004">
    <property type="protein sequence ID" value="KAG2313859.1"/>
    <property type="molecule type" value="Genomic_DNA"/>
</dbReference>
<organism evidence="3 4">
    <name type="scientific">Brassica carinata</name>
    <name type="common">Ethiopian mustard</name>
    <name type="synonym">Abyssinian cabbage</name>
    <dbReference type="NCBI Taxonomy" id="52824"/>
    <lineage>
        <taxon>Eukaryota</taxon>
        <taxon>Viridiplantae</taxon>
        <taxon>Streptophyta</taxon>
        <taxon>Embryophyta</taxon>
        <taxon>Tracheophyta</taxon>
        <taxon>Spermatophyta</taxon>
        <taxon>Magnoliopsida</taxon>
        <taxon>eudicotyledons</taxon>
        <taxon>Gunneridae</taxon>
        <taxon>Pentapetalae</taxon>
        <taxon>rosids</taxon>
        <taxon>malvids</taxon>
        <taxon>Brassicales</taxon>
        <taxon>Brassicaceae</taxon>
        <taxon>Brassiceae</taxon>
        <taxon>Brassica</taxon>
    </lineage>
</organism>
<gene>
    <name evidence="3" type="ORF">Bca52824_016981</name>
</gene>
<evidence type="ECO:0000313" key="3">
    <source>
        <dbReference type="EMBL" id="KAG2313859.1"/>
    </source>
</evidence>
<proteinExistence type="predicted"/>
<dbReference type="Pfam" id="PF20167">
    <property type="entry name" value="Transposase_32"/>
    <property type="match status" value="1"/>
</dbReference>
<comment type="caution">
    <text evidence="3">The sequence shown here is derived from an EMBL/GenBank/DDBJ whole genome shotgun (WGS) entry which is preliminary data.</text>
</comment>
<keyword evidence="4" id="KW-1185">Reference proteome</keyword>
<dbReference type="AlphaFoldDB" id="A0A8X7VLT8"/>
<accession>A0A8X7VLT8</accession>
<dbReference type="Proteomes" id="UP000886595">
    <property type="component" value="Unassembled WGS sequence"/>
</dbReference>
<name>A0A8X7VLT8_BRACI</name>
<feature type="compositionally biased region" description="Low complexity" evidence="1">
    <location>
        <begin position="18"/>
        <end position="28"/>
    </location>
</feature>
<feature type="domain" description="Putative plant transposon protein" evidence="2">
    <location>
        <begin position="104"/>
        <end position="269"/>
    </location>
</feature>
<feature type="compositionally biased region" description="Polar residues" evidence="1">
    <location>
        <begin position="1"/>
        <end position="10"/>
    </location>
</feature>
<sequence length="311" mass="35956">MASSSSASNHRQNREYQSPSSNLSSSSSEDGDEEPRFMTFESRLEASRGFFITSPPVPNPWSMRHVTESSFRKYQQLCIRGYLVQGMLVLDDPAFAEARTIVDNLGWMYTVLHVRPFCPRVVRECISNLYSAEDGVYIRGRRFDFDPVVINQLFMTPLVEQSHPWEDADLSQVISFLTAGRCPRWETFSLTYLLPQYFFLYKLCELNWLPGFHVDAMIKKRLRFLFAFVRNKAIDFGRLVYDQVVEMCRDSEADKKIVLPNFIYQTLILQREILALPGDEPLIGEPHRIEGVEADLSLRRGRRGRINSESG</sequence>
<feature type="region of interest" description="Disordered" evidence="1">
    <location>
        <begin position="1"/>
        <end position="36"/>
    </location>
</feature>
<evidence type="ECO:0000259" key="2">
    <source>
        <dbReference type="Pfam" id="PF20167"/>
    </source>
</evidence>
<dbReference type="InterPro" id="IPR046796">
    <property type="entry name" value="Transposase_32_dom"/>
</dbReference>
<evidence type="ECO:0000256" key="1">
    <source>
        <dbReference type="SAM" id="MobiDB-lite"/>
    </source>
</evidence>
<evidence type="ECO:0000313" key="4">
    <source>
        <dbReference type="Proteomes" id="UP000886595"/>
    </source>
</evidence>
<protein>
    <recommendedName>
        <fullName evidence="2">Putative plant transposon protein domain-containing protein</fullName>
    </recommendedName>
</protein>